<name>A0A0U0ZM85_9MYCO</name>
<reference evidence="11 12" key="1">
    <citation type="submission" date="2015-03" db="EMBL/GenBank/DDBJ databases">
        <authorList>
            <person name="Murphy D."/>
        </authorList>
    </citation>
    <scope>NUCLEOTIDE SEQUENCE [LARGE SCALE GENOMIC DNA]</scope>
    <source>
        <strain evidence="11 12">PAP088</strain>
    </source>
</reference>
<dbReference type="GO" id="GO:0005524">
    <property type="term" value="F:ATP binding"/>
    <property type="evidence" value="ECO:0007669"/>
    <property type="project" value="UniProtKB-KW"/>
</dbReference>
<evidence type="ECO:0000256" key="10">
    <source>
        <dbReference type="RuleBase" id="RU363066"/>
    </source>
</evidence>
<evidence type="ECO:0000256" key="2">
    <source>
        <dbReference type="ARBA" id="ARBA00008420"/>
    </source>
</evidence>
<dbReference type="Pfam" id="PF01202">
    <property type="entry name" value="SKI"/>
    <property type="match status" value="1"/>
</dbReference>
<dbReference type="GO" id="GO:0019521">
    <property type="term" value="P:D-gluconate metabolic process"/>
    <property type="evidence" value="ECO:0007669"/>
    <property type="project" value="UniProtKB-KW"/>
</dbReference>
<keyword evidence="7 10" id="KW-0067">ATP-binding</keyword>
<evidence type="ECO:0000313" key="11">
    <source>
        <dbReference type="EMBL" id="CPV54894.1"/>
    </source>
</evidence>
<keyword evidence="5 10" id="KW-0547">Nucleotide-binding</keyword>
<evidence type="ECO:0000256" key="7">
    <source>
        <dbReference type="ARBA" id="ARBA00022840"/>
    </source>
</evidence>
<accession>A0A0U0ZM85</accession>
<keyword evidence="4 10" id="KW-0808">Transferase</keyword>
<dbReference type="PANTHER" id="PTHR43442:SF3">
    <property type="entry name" value="GLUCONOKINASE-RELATED"/>
    <property type="match status" value="1"/>
</dbReference>
<keyword evidence="6 10" id="KW-0418">Kinase</keyword>
<protein>
    <recommendedName>
        <fullName evidence="3 10">Gluconokinase</fullName>
        <ecNumber evidence="3 10">2.7.1.12</ecNumber>
    </recommendedName>
</protein>
<dbReference type="InterPro" id="IPR031322">
    <property type="entry name" value="Shikimate/glucono_kinase"/>
</dbReference>
<evidence type="ECO:0000256" key="1">
    <source>
        <dbReference type="ARBA" id="ARBA00004761"/>
    </source>
</evidence>
<evidence type="ECO:0000256" key="4">
    <source>
        <dbReference type="ARBA" id="ARBA00022679"/>
    </source>
</evidence>
<dbReference type="PANTHER" id="PTHR43442">
    <property type="entry name" value="GLUCONOKINASE-RELATED"/>
    <property type="match status" value="1"/>
</dbReference>
<dbReference type="GO" id="GO:0005737">
    <property type="term" value="C:cytoplasm"/>
    <property type="evidence" value="ECO:0007669"/>
    <property type="project" value="TreeGrafter"/>
</dbReference>
<comment type="catalytic activity">
    <reaction evidence="9 10">
        <text>D-gluconate + ATP = 6-phospho-D-gluconate + ADP + H(+)</text>
        <dbReference type="Rhea" id="RHEA:19433"/>
        <dbReference type="ChEBI" id="CHEBI:15378"/>
        <dbReference type="ChEBI" id="CHEBI:18391"/>
        <dbReference type="ChEBI" id="CHEBI:30616"/>
        <dbReference type="ChEBI" id="CHEBI:58759"/>
        <dbReference type="ChEBI" id="CHEBI:456216"/>
        <dbReference type="EC" id="2.7.1.12"/>
    </reaction>
</comment>
<dbReference type="NCBIfam" id="TIGR01313">
    <property type="entry name" value="therm_gnt_kin"/>
    <property type="match status" value="1"/>
</dbReference>
<dbReference type="FunFam" id="3.40.50.300:FF:000522">
    <property type="entry name" value="Gluconokinase"/>
    <property type="match status" value="1"/>
</dbReference>
<evidence type="ECO:0000256" key="8">
    <source>
        <dbReference type="ARBA" id="ARBA00023064"/>
    </source>
</evidence>
<evidence type="ECO:0000256" key="6">
    <source>
        <dbReference type="ARBA" id="ARBA00022777"/>
    </source>
</evidence>
<comment type="pathway">
    <text evidence="1">Carbohydrate acid metabolism.</text>
</comment>
<dbReference type="Proteomes" id="UP000045782">
    <property type="component" value="Unassembled WGS sequence"/>
</dbReference>
<evidence type="ECO:0000313" key="12">
    <source>
        <dbReference type="Proteomes" id="UP000045782"/>
    </source>
</evidence>
<evidence type="ECO:0000256" key="5">
    <source>
        <dbReference type="ARBA" id="ARBA00022741"/>
    </source>
</evidence>
<dbReference type="GO" id="GO:0046316">
    <property type="term" value="F:gluconokinase activity"/>
    <property type="evidence" value="ECO:0007669"/>
    <property type="project" value="UniProtKB-EC"/>
</dbReference>
<dbReference type="EMBL" id="CSWP01000005">
    <property type="protein sequence ID" value="CPV54894.1"/>
    <property type="molecule type" value="Genomic_DNA"/>
</dbReference>
<dbReference type="AlphaFoldDB" id="A0A0U0ZM85"/>
<sequence length="170" mass="18445">MAQASPPVVVVMGVAGVGKTTVARLLARRLDAPYAEGDDFHPEANIAKMAAGIPLDDTDREPWLRHIAEWISEQGRAGTGGVVTCSALKRHYRDMLRTGWSDVFFLHLSGDRSLVGDRMSHRAGHFMPTSLLDSQFDILEPLQSDEKGVALDVGTGPEELVAEALRQLGV</sequence>
<dbReference type="RefSeq" id="WP_005056179.1">
    <property type="nucleotide sequence ID" value="NZ_AP022621.1"/>
</dbReference>
<dbReference type="InterPro" id="IPR027417">
    <property type="entry name" value="P-loop_NTPase"/>
</dbReference>
<dbReference type="InterPro" id="IPR006001">
    <property type="entry name" value="Therm_gnt_kin"/>
</dbReference>
<dbReference type="EC" id="2.7.1.12" evidence="3 10"/>
<dbReference type="CDD" id="cd02021">
    <property type="entry name" value="GntK"/>
    <property type="match status" value="1"/>
</dbReference>
<organism evidence="11 12">
    <name type="scientific">Mycobacteroides abscessus</name>
    <dbReference type="NCBI Taxonomy" id="36809"/>
    <lineage>
        <taxon>Bacteria</taxon>
        <taxon>Bacillati</taxon>
        <taxon>Actinomycetota</taxon>
        <taxon>Actinomycetes</taxon>
        <taxon>Mycobacteriales</taxon>
        <taxon>Mycobacteriaceae</taxon>
        <taxon>Mycobacteroides</taxon>
    </lineage>
</organism>
<evidence type="ECO:0000256" key="9">
    <source>
        <dbReference type="ARBA" id="ARBA00048090"/>
    </source>
</evidence>
<evidence type="ECO:0000256" key="3">
    <source>
        <dbReference type="ARBA" id="ARBA00012054"/>
    </source>
</evidence>
<dbReference type="Gene3D" id="3.40.50.300">
    <property type="entry name" value="P-loop containing nucleotide triphosphate hydrolases"/>
    <property type="match status" value="1"/>
</dbReference>
<keyword evidence="8" id="KW-0311">Gluconate utilization</keyword>
<comment type="similarity">
    <text evidence="2 10">Belongs to the gluconokinase GntK/GntV family.</text>
</comment>
<gene>
    <name evidence="11" type="primary">gntK</name>
    <name evidence="11" type="ORF">ERS075579_02619</name>
</gene>
<proteinExistence type="inferred from homology"/>
<dbReference type="SUPFAM" id="SSF52540">
    <property type="entry name" value="P-loop containing nucleoside triphosphate hydrolases"/>
    <property type="match status" value="1"/>
</dbReference>